<organism evidence="3 4">
    <name type="scientific">Dyadobacter fermentans</name>
    <dbReference type="NCBI Taxonomy" id="94254"/>
    <lineage>
        <taxon>Bacteria</taxon>
        <taxon>Pseudomonadati</taxon>
        <taxon>Bacteroidota</taxon>
        <taxon>Cytophagia</taxon>
        <taxon>Cytophagales</taxon>
        <taxon>Spirosomataceae</taxon>
        <taxon>Dyadobacter</taxon>
    </lineage>
</organism>
<name>A0ABU1QUV4_9BACT</name>
<reference evidence="3 4" key="1">
    <citation type="submission" date="2023-07" db="EMBL/GenBank/DDBJ databases">
        <title>Sorghum-associated microbial communities from plants grown in Nebraska, USA.</title>
        <authorList>
            <person name="Schachtman D."/>
        </authorList>
    </citation>
    <scope>NUCLEOTIDE SEQUENCE [LARGE SCALE GENOMIC DNA]</scope>
    <source>
        <strain evidence="3 4">BE57</strain>
    </source>
</reference>
<accession>A0ABU1QUV4</accession>
<dbReference type="Gene3D" id="3.40.50.1820">
    <property type="entry name" value="alpha/beta hydrolase"/>
    <property type="match status" value="1"/>
</dbReference>
<dbReference type="PROSITE" id="PS00708">
    <property type="entry name" value="PRO_ENDOPEP_SER"/>
    <property type="match status" value="1"/>
</dbReference>
<keyword evidence="4" id="KW-1185">Reference proteome</keyword>
<dbReference type="PANTHER" id="PTHR43265:SF1">
    <property type="entry name" value="ESTERASE ESTD"/>
    <property type="match status" value="1"/>
</dbReference>
<dbReference type="PANTHER" id="PTHR43265">
    <property type="entry name" value="ESTERASE ESTD"/>
    <property type="match status" value="1"/>
</dbReference>
<dbReference type="EMBL" id="JAVDTI010000002">
    <property type="protein sequence ID" value="MDR6804916.1"/>
    <property type="molecule type" value="Genomic_DNA"/>
</dbReference>
<dbReference type="Pfam" id="PF02129">
    <property type="entry name" value="Peptidase_S15"/>
    <property type="match status" value="1"/>
</dbReference>
<sequence length="373" mass="40569">MDKKITLAAFLALIIGCVAYILLSQKTVAKKSQEPAPPFPYYSEDVTFQNIEAGISLSGTLTLPDKKGSFPAVVLITGSGAQDRDETVFGHKPFLIIADYLTRQGFAVLRYDDRGTGKSTGHFHTATSMDFATDAESAIAYLKSRKEISPNKIGLAGHSEGGLVAAIAASQSRDVNFVVSLAGPGAIAYEVMALQMELIARAGGVDQEGIAFIREINNEALEILKNSPDTVALRANLNAYMLPKAKNYPSRMLPPGLTAEQFFKHQIDSMCGPWYQYLYQINPASFFQKITCPVLALNGSKDLQIDTQQNLPAISKALKEGGNLNVTIKELPNLNHLFQECKTGHPSEYAGIDETFSPQALAVMSDWLTTQTR</sequence>
<evidence type="ECO:0000313" key="3">
    <source>
        <dbReference type="EMBL" id="MDR6804916.1"/>
    </source>
</evidence>
<dbReference type="RefSeq" id="WP_309982203.1">
    <property type="nucleotide sequence ID" value="NZ_JAVDTI010000002.1"/>
</dbReference>
<dbReference type="InterPro" id="IPR002471">
    <property type="entry name" value="Pept_S9_AS"/>
</dbReference>
<feature type="domain" description="Xaa-Pro dipeptidyl-peptidase-like" evidence="2">
    <location>
        <begin position="54"/>
        <end position="306"/>
    </location>
</feature>
<evidence type="ECO:0000256" key="1">
    <source>
        <dbReference type="ARBA" id="ARBA00022801"/>
    </source>
</evidence>
<dbReference type="Proteomes" id="UP001264980">
    <property type="component" value="Unassembled WGS sequence"/>
</dbReference>
<keyword evidence="1" id="KW-0378">Hydrolase</keyword>
<dbReference type="InterPro" id="IPR000383">
    <property type="entry name" value="Xaa-Pro-like_dom"/>
</dbReference>
<dbReference type="SUPFAM" id="SSF53474">
    <property type="entry name" value="alpha/beta-Hydrolases"/>
    <property type="match status" value="1"/>
</dbReference>
<comment type="caution">
    <text evidence="3">The sequence shown here is derived from an EMBL/GenBank/DDBJ whole genome shotgun (WGS) entry which is preliminary data.</text>
</comment>
<dbReference type="InterPro" id="IPR053145">
    <property type="entry name" value="AB_hydrolase_Est10"/>
</dbReference>
<dbReference type="PROSITE" id="PS51257">
    <property type="entry name" value="PROKAR_LIPOPROTEIN"/>
    <property type="match status" value="1"/>
</dbReference>
<protein>
    <submittedName>
        <fullName evidence="3">Pimeloyl-ACP methyl ester carboxylesterase</fullName>
    </submittedName>
</protein>
<evidence type="ECO:0000259" key="2">
    <source>
        <dbReference type="Pfam" id="PF02129"/>
    </source>
</evidence>
<gene>
    <name evidence="3" type="ORF">J2W84_001962</name>
</gene>
<evidence type="ECO:0000313" key="4">
    <source>
        <dbReference type="Proteomes" id="UP001264980"/>
    </source>
</evidence>
<dbReference type="InterPro" id="IPR029058">
    <property type="entry name" value="AB_hydrolase_fold"/>
</dbReference>
<proteinExistence type="predicted"/>